<dbReference type="GO" id="GO:0000932">
    <property type="term" value="C:P-body"/>
    <property type="evidence" value="ECO:0007669"/>
    <property type="project" value="TreeGrafter"/>
</dbReference>
<dbReference type="CDD" id="cd12435">
    <property type="entry name" value="RRM_GW182_like"/>
    <property type="match status" value="1"/>
</dbReference>
<gene>
    <name evidence="7" type="primary">gw_4</name>
    <name evidence="7" type="ORF">FJT64_021568</name>
</gene>
<comment type="caution">
    <text evidence="7">The sequence shown here is derived from an EMBL/GenBank/DDBJ whole genome shotgun (WGS) entry which is preliminary data.</text>
</comment>
<dbReference type="OrthoDB" id="5919166at2759"/>
<dbReference type="Proteomes" id="UP000440578">
    <property type="component" value="Unassembled WGS sequence"/>
</dbReference>
<sequence length="277" mass="27217">MRAVEDDPALTPGSARSSLGLSAGAGSQDLLGKSSAPGATDPLSSTWSFNPSSSGKHGLGGSAKWDGGADWAVKSRGPPPGLNKSVGSGGGGWGRGPGFDTRSAFAPVQGGGGGGWGSSGSAWLLLRNLTAQIDGSTLKTLCMQHGPLHTFHMYLSQGVALVKYGSREEAAKAQGALNNCVLSNTTIMAESVTDETAAQALQQLGLPGSQQGGSGGGAAAKPPASAAWSDMGADSGGLGTATSMAWSSGGAGNGTLWATGGLDESGRGAAYLPEGLL</sequence>
<dbReference type="GO" id="GO:0003723">
    <property type="term" value="F:RNA binding"/>
    <property type="evidence" value="ECO:0007669"/>
    <property type="project" value="UniProtKB-KW"/>
</dbReference>
<dbReference type="InterPro" id="IPR000504">
    <property type="entry name" value="RRM_dom"/>
</dbReference>
<reference evidence="7 8" key="1">
    <citation type="submission" date="2019-07" db="EMBL/GenBank/DDBJ databases">
        <title>Draft genome assembly of a fouling barnacle, Amphibalanus amphitrite (Darwin, 1854): The first reference genome for Thecostraca.</title>
        <authorList>
            <person name="Kim W."/>
        </authorList>
    </citation>
    <scope>NUCLEOTIDE SEQUENCE [LARGE SCALE GENOMIC DNA]</scope>
    <source>
        <strain evidence="7">SNU_AA5</strain>
        <tissue evidence="7">Soma without cirri and trophi</tissue>
    </source>
</reference>
<evidence type="ECO:0000313" key="7">
    <source>
        <dbReference type="EMBL" id="KAF0307013.1"/>
    </source>
</evidence>
<keyword evidence="3" id="KW-0694">RNA-binding</keyword>
<evidence type="ECO:0000313" key="8">
    <source>
        <dbReference type="Proteomes" id="UP000440578"/>
    </source>
</evidence>
<dbReference type="GO" id="GO:0035278">
    <property type="term" value="P:miRNA-mediated gene silencing by inhibition of translation"/>
    <property type="evidence" value="ECO:0007669"/>
    <property type="project" value="InterPro"/>
</dbReference>
<evidence type="ECO:0000259" key="6">
    <source>
        <dbReference type="Pfam" id="PF00076"/>
    </source>
</evidence>
<keyword evidence="8" id="KW-1185">Reference proteome</keyword>
<accession>A0A6A4WLQ2</accession>
<evidence type="ECO:0000256" key="1">
    <source>
        <dbReference type="ARBA" id="ARBA00007302"/>
    </source>
</evidence>
<comment type="similarity">
    <text evidence="1">Belongs to the GW182 family.</text>
</comment>
<evidence type="ECO:0000256" key="5">
    <source>
        <dbReference type="SAM" id="MobiDB-lite"/>
    </source>
</evidence>
<feature type="compositionally biased region" description="Low complexity" evidence="5">
    <location>
        <begin position="13"/>
        <end position="32"/>
    </location>
</feature>
<dbReference type="InterPro" id="IPR012677">
    <property type="entry name" value="Nucleotide-bd_a/b_plait_sf"/>
</dbReference>
<name>A0A6A4WLQ2_AMPAM</name>
<feature type="compositionally biased region" description="Polar residues" evidence="5">
    <location>
        <begin position="42"/>
        <end position="55"/>
    </location>
</feature>
<dbReference type="EMBL" id="VIIS01000616">
    <property type="protein sequence ID" value="KAF0307013.1"/>
    <property type="molecule type" value="Genomic_DNA"/>
</dbReference>
<dbReference type="PANTHER" id="PTHR13020">
    <property type="entry name" value="TRINUCLEOTIDE REPEAT-CONTAINING GENE 6"/>
    <property type="match status" value="1"/>
</dbReference>
<dbReference type="SUPFAM" id="SSF54928">
    <property type="entry name" value="RNA-binding domain, RBD"/>
    <property type="match status" value="1"/>
</dbReference>
<dbReference type="InterPro" id="IPR033503">
    <property type="entry name" value="GW182_RRM"/>
</dbReference>
<evidence type="ECO:0000256" key="3">
    <source>
        <dbReference type="ARBA" id="ARBA00022884"/>
    </source>
</evidence>
<keyword evidence="4" id="KW-0943">RNA-mediated gene silencing</keyword>
<dbReference type="AlphaFoldDB" id="A0A6A4WLQ2"/>
<dbReference type="GO" id="GO:0005654">
    <property type="term" value="C:nucleoplasm"/>
    <property type="evidence" value="ECO:0007669"/>
    <property type="project" value="TreeGrafter"/>
</dbReference>
<dbReference type="GO" id="GO:0060213">
    <property type="term" value="P:positive regulation of nuclear-transcribed mRNA poly(A) tail shortening"/>
    <property type="evidence" value="ECO:0007669"/>
    <property type="project" value="TreeGrafter"/>
</dbReference>
<evidence type="ECO:0000256" key="4">
    <source>
        <dbReference type="ARBA" id="ARBA00023158"/>
    </source>
</evidence>
<dbReference type="PANTHER" id="PTHR13020:SF25">
    <property type="entry name" value="PROTEIN GAWKY"/>
    <property type="match status" value="1"/>
</dbReference>
<dbReference type="InterPro" id="IPR052068">
    <property type="entry name" value="GW182_domain"/>
</dbReference>
<dbReference type="FunFam" id="3.30.70.330:FF:000011">
    <property type="entry name" value="trinucleotide repeat-containing gene 6A protein-like"/>
    <property type="match status" value="1"/>
</dbReference>
<organism evidence="7 8">
    <name type="scientific">Amphibalanus amphitrite</name>
    <name type="common">Striped barnacle</name>
    <name type="synonym">Balanus amphitrite</name>
    <dbReference type="NCBI Taxonomy" id="1232801"/>
    <lineage>
        <taxon>Eukaryota</taxon>
        <taxon>Metazoa</taxon>
        <taxon>Ecdysozoa</taxon>
        <taxon>Arthropoda</taxon>
        <taxon>Crustacea</taxon>
        <taxon>Multicrustacea</taxon>
        <taxon>Cirripedia</taxon>
        <taxon>Thoracica</taxon>
        <taxon>Thoracicalcarea</taxon>
        <taxon>Balanomorpha</taxon>
        <taxon>Balanoidea</taxon>
        <taxon>Balanidae</taxon>
        <taxon>Amphibalaninae</taxon>
        <taxon>Amphibalanus</taxon>
    </lineage>
</organism>
<feature type="domain" description="RRM" evidence="6">
    <location>
        <begin position="125"/>
        <end position="187"/>
    </location>
</feature>
<feature type="compositionally biased region" description="Gly residues" evidence="5">
    <location>
        <begin position="87"/>
        <end position="97"/>
    </location>
</feature>
<evidence type="ECO:0000256" key="2">
    <source>
        <dbReference type="ARBA" id="ARBA00022845"/>
    </source>
</evidence>
<feature type="region of interest" description="Disordered" evidence="5">
    <location>
        <begin position="1"/>
        <end position="112"/>
    </location>
</feature>
<dbReference type="Pfam" id="PF00076">
    <property type="entry name" value="RRM_1"/>
    <property type="match status" value="1"/>
</dbReference>
<dbReference type="Gene3D" id="3.30.70.330">
    <property type="match status" value="1"/>
</dbReference>
<keyword evidence="2" id="KW-0810">Translation regulation</keyword>
<protein>
    <submittedName>
        <fullName evidence="7">Protein Gawky</fullName>
    </submittedName>
</protein>
<proteinExistence type="inferred from homology"/>
<feature type="region of interest" description="Disordered" evidence="5">
    <location>
        <begin position="205"/>
        <end position="233"/>
    </location>
</feature>
<dbReference type="InterPro" id="IPR035979">
    <property type="entry name" value="RBD_domain_sf"/>
</dbReference>